<dbReference type="SUPFAM" id="SSF47769">
    <property type="entry name" value="SAM/Pointed domain"/>
    <property type="match status" value="1"/>
</dbReference>
<keyword evidence="3" id="KW-1185">Reference proteome</keyword>
<proteinExistence type="predicted"/>
<dbReference type="InterPro" id="IPR052281">
    <property type="entry name" value="GAREM"/>
</dbReference>
<name>A0A8B8D8L2_CRAVI</name>
<evidence type="ECO:0000313" key="3">
    <source>
        <dbReference type="Proteomes" id="UP000694844"/>
    </source>
</evidence>
<dbReference type="PANTHER" id="PTHR14454:SF11">
    <property type="entry name" value="SERRANO, ISOFORM F"/>
    <property type="match status" value="1"/>
</dbReference>
<dbReference type="InterPro" id="IPR013761">
    <property type="entry name" value="SAM/pointed_sf"/>
</dbReference>
<dbReference type="Gene3D" id="1.10.150.50">
    <property type="entry name" value="Transcription Factor, Ets-1"/>
    <property type="match status" value="1"/>
</dbReference>
<protein>
    <submittedName>
        <fullName evidence="4">Uncharacterized protein LOC111124961</fullName>
    </submittedName>
</protein>
<dbReference type="KEGG" id="cvn:111124961"/>
<accession>A0A8B8D8L2</accession>
<dbReference type="PANTHER" id="PTHR14454">
    <property type="entry name" value="GRB2-ASSOCIATED AND REGULATOR OF MAPK PROTEIN FAMILY MEMBER"/>
    <property type="match status" value="1"/>
</dbReference>
<reference evidence="3" key="1">
    <citation type="submission" date="2024-06" db="UniProtKB">
        <authorList>
            <consortium name="RefSeq"/>
        </authorList>
    </citation>
    <scope>NUCLEOTIDE SEQUENCE [LARGE SCALE GENOMIC DNA]</scope>
</reference>
<dbReference type="Proteomes" id="UP000694844">
    <property type="component" value="Chromosome 1"/>
</dbReference>
<dbReference type="GeneID" id="111124961"/>
<dbReference type="InterPro" id="IPR001660">
    <property type="entry name" value="SAM"/>
</dbReference>
<gene>
    <name evidence="4" type="primary">LOC111124961</name>
</gene>
<feature type="region of interest" description="Disordered" evidence="1">
    <location>
        <begin position="361"/>
        <end position="404"/>
    </location>
</feature>
<evidence type="ECO:0000313" key="4">
    <source>
        <dbReference type="RefSeq" id="XP_022324447.1"/>
    </source>
</evidence>
<reference evidence="4" key="2">
    <citation type="submission" date="2025-08" db="UniProtKB">
        <authorList>
            <consortium name="RefSeq"/>
        </authorList>
    </citation>
    <scope>IDENTIFICATION</scope>
    <source>
        <tissue evidence="4">Whole sample</tissue>
    </source>
</reference>
<evidence type="ECO:0000256" key="1">
    <source>
        <dbReference type="SAM" id="MobiDB-lite"/>
    </source>
</evidence>
<dbReference type="Pfam" id="PF07647">
    <property type="entry name" value="SAM_2"/>
    <property type="match status" value="1"/>
</dbReference>
<feature type="domain" description="SAM" evidence="2">
    <location>
        <begin position="416"/>
        <end position="465"/>
    </location>
</feature>
<organism evidence="3 4">
    <name type="scientific">Crassostrea virginica</name>
    <name type="common">Eastern oyster</name>
    <dbReference type="NCBI Taxonomy" id="6565"/>
    <lineage>
        <taxon>Eukaryota</taxon>
        <taxon>Metazoa</taxon>
        <taxon>Spiralia</taxon>
        <taxon>Lophotrochozoa</taxon>
        <taxon>Mollusca</taxon>
        <taxon>Bivalvia</taxon>
        <taxon>Autobranchia</taxon>
        <taxon>Pteriomorphia</taxon>
        <taxon>Ostreida</taxon>
        <taxon>Ostreoidea</taxon>
        <taxon>Ostreidae</taxon>
        <taxon>Crassostrea</taxon>
    </lineage>
</organism>
<dbReference type="RefSeq" id="XP_022324447.1">
    <property type="nucleotide sequence ID" value="XM_022468739.1"/>
</dbReference>
<feature type="region of interest" description="Disordered" evidence="1">
    <location>
        <begin position="287"/>
        <end position="341"/>
    </location>
</feature>
<sequence>MSTMLNSAEFIVDKVEYSPKGFLESFSKHLPRLVKVTKGYYGEEQIKTFEIGQVLFIRKFSSQERVVASVLRGPSVLANKLLSIPLDYNANFSVISKKANKKYSLRRLLSKADLPIDVIFTPEMATGDVNSSAPASLLNDNDSLVLRLMHKYQDTFLLGHILSEDKVTSIIQQLPLFLTKLRVSVVVGRQGYSMPEWKNYFDALNEICTQQIECDNFKGNTDIALYDSNEDDFDASVEVPKVYCTIYDCLSDSNVYQTLKEPKKETTPPEEKGNTYEVMVSCSKETKLRSAQTKPALPPKPQKTSNRQRASSVDNINKGQEPFPVLPPRSHTTRQKKIKDRPSLLEFSNEYEDICFFSREKSTEKMKTESPTISSKPEPSGDQVPQLPPRNADQRGRRVRKKPAVTELKGSVEKMSIQDVANVLQNLKLEHYIPVFRKQWIDGAILSELNSDILHLECGMKKVEAIRLMAFVQKGHIPE</sequence>
<feature type="compositionally biased region" description="Polar residues" evidence="1">
    <location>
        <begin position="302"/>
        <end position="318"/>
    </location>
</feature>
<dbReference type="OrthoDB" id="6162354at2759"/>
<dbReference type="AlphaFoldDB" id="A0A8B8D8L2"/>
<evidence type="ECO:0000259" key="2">
    <source>
        <dbReference type="Pfam" id="PF07647"/>
    </source>
</evidence>